<evidence type="ECO:0000313" key="3">
    <source>
        <dbReference type="Proteomes" id="UP001142592"/>
    </source>
</evidence>
<evidence type="ECO:0000313" key="2">
    <source>
        <dbReference type="EMBL" id="MCX3267453.1"/>
    </source>
</evidence>
<protein>
    <submittedName>
        <fullName evidence="2">Helix-turn-helix domain-containing protein</fullName>
    </submittedName>
</protein>
<organism evidence="2 3">
    <name type="scientific">Pedobacter agri</name>
    <dbReference type="NCBI Taxonomy" id="454586"/>
    <lineage>
        <taxon>Bacteria</taxon>
        <taxon>Pseudomonadati</taxon>
        <taxon>Bacteroidota</taxon>
        <taxon>Sphingobacteriia</taxon>
        <taxon>Sphingobacteriales</taxon>
        <taxon>Sphingobacteriaceae</taxon>
        <taxon>Pedobacter</taxon>
    </lineage>
</organism>
<reference evidence="2" key="1">
    <citation type="submission" date="2022-11" db="EMBL/GenBank/DDBJ databases">
        <authorList>
            <person name="Graham C."/>
            <person name="Newman J.D."/>
        </authorList>
    </citation>
    <scope>NUCLEOTIDE SEQUENCE</scope>
    <source>
        <strain evidence="2">DSM 19486</strain>
    </source>
</reference>
<evidence type="ECO:0000259" key="1">
    <source>
        <dbReference type="Pfam" id="PF12728"/>
    </source>
</evidence>
<dbReference type="Pfam" id="PF12728">
    <property type="entry name" value="HTH_17"/>
    <property type="match status" value="1"/>
</dbReference>
<dbReference type="RefSeq" id="WP_238533602.1">
    <property type="nucleotide sequence ID" value="NZ_JAPJUH010000008.1"/>
</dbReference>
<proteinExistence type="predicted"/>
<dbReference type="EMBL" id="JAPJUH010000008">
    <property type="protein sequence ID" value="MCX3267453.1"/>
    <property type="molecule type" value="Genomic_DNA"/>
</dbReference>
<dbReference type="PANTHER" id="PTHR34585">
    <property type="match status" value="1"/>
</dbReference>
<feature type="domain" description="Helix-turn-helix" evidence="1">
    <location>
        <begin position="39"/>
        <end position="88"/>
    </location>
</feature>
<gene>
    <name evidence="2" type="ORF">OQZ29_22020</name>
</gene>
<keyword evidence="3" id="KW-1185">Reference proteome</keyword>
<sequence>MMKITLITEEDLKSFREDLLKNIEEIIMSSPRSCKKSDWLRSAEVREILNISQGTLQNLRIHGTISYSTVGKTLYYKRTDIYELLEANLK</sequence>
<dbReference type="InterPro" id="IPR041657">
    <property type="entry name" value="HTH_17"/>
</dbReference>
<name>A0A9X3DND4_9SPHI</name>
<dbReference type="Proteomes" id="UP001142592">
    <property type="component" value="Unassembled WGS sequence"/>
</dbReference>
<comment type="caution">
    <text evidence="2">The sequence shown here is derived from an EMBL/GenBank/DDBJ whole genome shotgun (WGS) entry which is preliminary data.</text>
</comment>
<accession>A0A9X3DND4</accession>
<dbReference type="AlphaFoldDB" id="A0A9X3DND4"/>
<dbReference type="PANTHER" id="PTHR34585:SF22">
    <property type="entry name" value="HELIX-TURN-HELIX DOMAIN-CONTAINING PROTEIN"/>
    <property type="match status" value="1"/>
</dbReference>